<organism evidence="1 2">
    <name type="scientific">Paenibacillus agricola</name>
    <dbReference type="NCBI Taxonomy" id="2716264"/>
    <lineage>
        <taxon>Bacteria</taxon>
        <taxon>Bacillati</taxon>
        <taxon>Bacillota</taxon>
        <taxon>Bacilli</taxon>
        <taxon>Bacillales</taxon>
        <taxon>Paenibacillaceae</taxon>
        <taxon>Paenibacillus</taxon>
    </lineage>
</organism>
<reference evidence="1" key="1">
    <citation type="submission" date="2020-03" db="EMBL/GenBank/DDBJ databases">
        <title>Draft sequencing of Paenibacilllus sp. S3N08.</title>
        <authorList>
            <person name="Kim D.-U."/>
        </authorList>
    </citation>
    <scope>NUCLEOTIDE SEQUENCE</scope>
    <source>
        <strain evidence="1">S3N08</strain>
    </source>
</reference>
<accession>A0ABX0JDH8</accession>
<dbReference type="Proteomes" id="UP001165962">
    <property type="component" value="Unassembled WGS sequence"/>
</dbReference>
<dbReference type="EMBL" id="JAAOIW010000016">
    <property type="protein sequence ID" value="NHN34202.1"/>
    <property type="molecule type" value="Genomic_DNA"/>
</dbReference>
<keyword evidence="2" id="KW-1185">Reference proteome</keyword>
<gene>
    <name evidence="1" type="ORF">G9U52_30750</name>
</gene>
<evidence type="ECO:0000313" key="1">
    <source>
        <dbReference type="EMBL" id="NHN34202.1"/>
    </source>
</evidence>
<name>A0ABX0JDH8_9BACL</name>
<proteinExistence type="predicted"/>
<sequence>MDSGEISKLERKFDKDLTEGEATEIKNVEVIHTDDEELYEERDDEVPTIPAAAFVSRSNGTMS</sequence>
<protein>
    <submittedName>
        <fullName evidence="1">Uncharacterized protein</fullName>
    </submittedName>
</protein>
<comment type="caution">
    <text evidence="1">The sequence shown here is derived from an EMBL/GenBank/DDBJ whole genome shotgun (WGS) entry which is preliminary data.</text>
</comment>
<evidence type="ECO:0000313" key="2">
    <source>
        <dbReference type="Proteomes" id="UP001165962"/>
    </source>
</evidence>